<keyword evidence="1" id="KW-0812">Transmembrane</keyword>
<dbReference type="EMBL" id="LAYY01000010">
    <property type="protein sequence ID" value="KKK38075.1"/>
    <property type="molecule type" value="Genomic_DNA"/>
</dbReference>
<dbReference type="AlphaFoldDB" id="A0A0M2SZP8"/>
<keyword evidence="3" id="KW-1185">Reference proteome</keyword>
<evidence type="ECO:0000313" key="2">
    <source>
        <dbReference type="EMBL" id="KKK38075.1"/>
    </source>
</evidence>
<gene>
    <name evidence="2" type="ORF">WQ57_11360</name>
</gene>
<organism evidence="2 3">
    <name type="scientific">Mesobacillus campisalis</name>
    <dbReference type="NCBI Taxonomy" id="1408103"/>
    <lineage>
        <taxon>Bacteria</taxon>
        <taxon>Bacillati</taxon>
        <taxon>Bacillota</taxon>
        <taxon>Bacilli</taxon>
        <taxon>Bacillales</taxon>
        <taxon>Bacillaceae</taxon>
        <taxon>Mesobacillus</taxon>
    </lineage>
</organism>
<dbReference type="OrthoDB" id="2868055at2"/>
<name>A0A0M2SZP8_9BACI</name>
<proteinExistence type="predicted"/>
<comment type="caution">
    <text evidence="2">The sequence shown here is derived from an EMBL/GenBank/DDBJ whole genome shotgun (WGS) entry which is preliminary data.</text>
</comment>
<dbReference type="PATRIC" id="fig|1408103.3.peg.2555"/>
<feature type="transmembrane region" description="Helical" evidence="1">
    <location>
        <begin position="45"/>
        <end position="66"/>
    </location>
</feature>
<evidence type="ECO:0000313" key="3">
    <source>
        <dbReference type="Proteomes" id="UP000034166"/>
    </source>
</evidence>
<feature type="transmembrane region" description="Helical" evidence="1">
    <location>
        <begin position="147"/>
        <end position="168"/>
    </location>
</feature>
<accession>A0A0M2SZP8</accession>
<feature type="transmembrane region" description="Helical" evidence="1">
    <location>
        <begin position="12"/>
        <end position="39"/>
    </location>
</feature>
<dbReference type="Proteomes" id="UP000034166">
    <property type="component" value="Unassembled WGS sequence"/>
</dbReference>
<sequence length="177" mass="19120">MQHSTMQSPIWAWLVLIGGGLFLISALPGIIFTVLMTFFKPNELSFVSFIMAAISVSILFVTGWAMKRAYRAIKAFNEAKQGAMPAAAPAGSLSYSPLKTKKPIWPWVVIVPGILLMIKAGAGVMMLPIMPIFLAGMSTDSGTAPDYLPFLIIVGGYGLMIVYIILVVRAIKALRGK</sequence>
<reference evidence="2 3" key="1">
    <citation type="submission" date="2015-04" db="EMBL/GenBank/DDBJ databases">
        <title>Taxonomic description and genome sequence of Bacillus campisalis sp. nov., a novel member of the genus Bacillus isolated from solar saltern.</title>
        <authorList>
            <person name="Mathan Kumar R."/>
            <person name="Kaur G."/>
            <person name="Kumar A."/>
            <person name="Singh N.K."/>
            <person name="Kaur N."/>
            <person name="Kumar N."/>
            <person name="Mayilraj S."/>
        </authorList>
    </citation>
    <scope>NUCLEOTIDE SEQUENCE [LARGE SCALE GENOMIC DNA]</scope>
    <source>
        <strain evidence="2 3">SA2-6</strain>
    </source>
</reference>
<feature type="transmembrane region" description="Helical" evidence="1">
    <location>
        <begin position="104"/>
        <end position="127"/>
    </location>
</feature>
<evidence type="ECO:0000256" key="1">
    <source>
        <dbReference type="SAM" id="Phobius"/>
    </source>
</evidence>
<keyword evidence="1" id="KW-0472">Membrane</keyword>
<protein>
    <submittedName>
        <fullName evidence="2">Uncharacterized protein</fullName>
    </submittedName>
</protein>
<keyword evidence="1" id="KW-1133">Transmembrane helix</keyword>
<dbReference type="RefSeq" id="WP_046523887.1">
    <property type="nucleotide sequence ID" value="NZ_LAYY01000010.1"/>
</dbReference>